<dbReference type="SUPFAM" id="SSF55257">
    <property type="entry name" value="RBP11-like subunits of RNA polymerase"/>
    <property type="match status" value="1"/>
</dbReference>
<sequence length="122" mass="14351">MTNIPERWELLLLPEGKKKVTFDIDPKVPNAANITVLNEDHTLGNMLRAQLLQDERVLFAGYRVSHPILEHKFVLRVQTEEGYEPRDAVSNASRDLLYQLTQLRNNFEREWELKKVAEDYME</sequence>
<dbReference type="GO" id="GO:0003677">
    <property type="term" value="F:DNA binding"/>
    <property type="evidence" value="ECO:0007669"/>
    <property type="project" value="EnsemblFungi"/>
</dbReference>
<dbReference type="InterPro" id="IPR022905">
    <property type="entry name" value="Rpo11-like"/>
</dbReference>
<dbReference type="GO" id="GO:0046983">
    <property type="term" value="F:protein dimerization activity"/>
    <property type="evidence" value="ECO:0007669"/>
    <property type="project" value="InterPro"/>
</dbReference>
<dbReference type="PANTHER" id="PTHR13946:SF16">
    <property type="entry name" value="DNA-DIRECTED RNA POLYMERASE II SUBUNIT RPB11"/>
    <property type="match status" value="1"/>
</dbReference>
<dbReference type="PANTHER" id="PTHR13946">
    <property type="entry name" value="DNA-DIRECTED RNA POLYMERASE I,II,III"/>
    <property type="match status" value="1"/>
</dbReference>
<dbReference type="CDD" id="cd06926">
    <property type="entry name" value="RNAP_II_RPB11"/>
    <property type="match status" value="1"/>
</dbReference>
<reference evidence="8" key="1">
    <citation type="journal article" date="2016" name="Nat. Commun.">
        <title>Genome analysis of three Pneumocystis species reveals adaptation mechanisms to life exclusively in mammalian hosts.</title>
        <authorList>
            <person name="Ma L."/>
            <person name="Chen Z."/>
            <person name="Huang D.W."/>
            <person name="Kutty G."/>
            <person name="Ishihara M."/>
            <person name="Wang H."/>
            <person name="Abouelleil A."/>
            <person name="Bishop L."/>
            <person name="Davey E."/>
            <person name="Deng R."/>
            <person name="Deng X."/>
            <person name="Fan L."/>
            <person name="Fantoni G."/>
            <person name="Fitzgerald M."/>
            <person name="Gogineni E."/>
            <person name="Goldberg J.M."/>
            <person name="Handley G."/>
            <person name="Hu X."/>
            <person name="Huber C."/>
            <person name="Jiao X."/>
            <person name="Jones K."/>
            <person name="Levin J.Z."/>
            <person name="Liu Y."/>
            <person name="Macdonald P."/>
            <person name="Melnikov A."/>
            <person name="Raley C."/>
            <person name="Sassi M."/>
            <person name="Sherman B.T."/>
            <person name="Song X."/>
            <person name="Sykes S."/>
            <person name="Tran B."/>
            <person name="Walsh L."/>
            <person name="Xia Y."/>
            <person name="Yang J."/>
            <person name="Young S."/>
            <person name="Zeng Q."/>
            <person name="Zheng X."/>
            <person name="Stephens R."/>
            <person name="Nusbaum C."/>
            <person name="Birren B.W."/>
            <person name="Azadi P."/>
            <person name="Lempicki R.A."/>
            <person name="Cuomo C.A."/>
            <person name="Kovacs J.A."/>
        </authorList>
    </citation>
    <scope>NUCLEOTIDE SEQUENCE [LARGE SCALE GENOMIC DNA]</scope>
    <source>
        <strain evidence="8">RU7</strain>
    </source>
</reference>
<evidence type="ECO:0000256" key="3">
    <source>
        <dbReference type="ARBA" id="ARBA00023163"/>
    </source>
</evidence>
<comment type="subcellular location">
    <subcellularLocation>
        <location evidence="1">Nucleus</location>
    </subcellularLocation>
</comment>
<dbReference type="GeneID" id="28939039"/>
<evidence type="ECO:0000256" key="1">
    <source>
        <dbReference type="ARBA" id="ARBA00004123"/>
    </source>
</evidence>
<name>A0A0W4ZVP6_PNEJ7</name>
<dbReference type="GO" id="GO:0006369">
    <property type="term" value="P:termination of RNA polymerase II transcription"/>
    <property type="evidence" value="ECO:0007669"/>
    <property type="project" value="EnsemblFungi"/>
</dbReference>
<dbReference type="OrthoDB" id="10248581at2759"/>
<dbReference type="GO" id="GO:0003899">
    <property type="term" value="F:DNA-directed RNA polymerase activity"/>
    <property type="evidence" value="ECO:0007669"/>
    <property type="project" value="EnsemblFungi"/>
</dbReference>
<dbReference type="RefSeq" id="XP_018231120.1">
    <property type="nucleotide sequence ID" value="XM_018372784.1"/>
</dbReference>
<keyword evidence="4" id="KW-0539">Nucleus</keyword>
<evidence type="ECO:0000313" key="8">
    <source>
        <dbReference type="Proteomes" id="UP000053447"/>
    </source>
</evidence>
<dbReference type="GO" id="GO:0003968">
    <property type="term" value="F:RNA-directed RNA polymerase activity"/>
    <property type="evidence" value="ECO:0007669"/>
    <property type="project" value="EnsemblFungi"/>
</dbReference>
<dbReference type="STRING" id="1408657.A0A0W4ZVP6"/>
<dbReference type="InterPro" id="IPR008193">
    <property type="entry name" value="RNA_pol_Rpb11_13-16kDa_CS"/>
</dbReference>
<dbReference type="InterPro" id="IPR009025">
    <property type="entry name" value="RBP11-like_dimer"/>
</dbReference>
<dbReference type="InterPro" id="IPR037685">
    <property type="entry name" value="RBP11"/>
</dbReference>
<comment type="similarity">
    <text evidence="5">Belongs to the archaeal Rpo11/eukaryotic RPB11/RPC19 RNA polymerase subunit family.</text>
</comment>
<feature type="domain" description="DNA-directed RNA polymerase RBP11-like dimerisation" evidence="6">
    <location>
        <begin position="32"/>
        <end position="105"/>
    </location>
</feature>
<keyword evidence="8" id="KW-1185">Reference proteome</keyword>
<protein>
    <recommendedName>
        <fullName evidence="6">DNA-directed RNA polymerase RBP11-like dimerisation domain-containing protein</fullName>
    </recommendedName>
</protein>
<dbReference type="Pfam" id="PF13656">
    <property type="entry name" value="RNA_pol_L_2"/>
    <property type="match status" value="1"/>
</dbReference>
<dbReference type="GO" id="GO:0006367">
    <property type="term" value="P:transcription initiation at RNA polymerase II promoter"/>
    <property type="evidence" value="ECO:0007669"/>
    <property type="project" value="EnsemblFungi"/>
</dbReference>
<dbReference type="Gene3D" id="3.30.1360.10">
    <property type="entry name" value="RNA polymerase, RBP11-like subunit"/>
    <property type="match status" value="1"/>
</dbReference>
<evidence type="ECO:0000256" key="2">
    <source>
        <dbReference type="ARBA" id="ARBA00022478"/>
    </source>
</evidence>
<evidence type="ECO:0000259" key="6">
    <source>
        <dbReference type="Pfam" id="PF13656"/>
    </source>
</evidence>
<dbReference type="GO" id="GO:0006368">
    <property type="term" value="P:transcription elongation by RNA polymerase II"/>
    <property type="evidence" value="ECO:0007669"/>
    <property type="project" value="EnsemblFungi"/>
</dbReference>
<dbReference type="HAMAP" id="MF_00261">
    <property type="entry name" value="RNApol_arch_Rpo11"/>
    <property type="match status" value="1"/>
</dbReference>
<dbReference type="AlphaFoldDB" id="A0A0W4ZVP6"/>
<dbReference type="PROSITE" id="PS01154">
    <property type="entry name" value="RNA_POL_L_13KD"/>
    <property type="match status" value="1"/>
</dbReference>
<dbReference type="InterPro" id="IPR036603">
    <property type="entry name" value="RBP11-like"/>
</dbReference>
<organism evidence="7 8">
    <name type="scientific">Pneumocystis jirovecii (strain RU7)</name>
    <name type="common">Human pneumocystis pneumonia agent</name>
    <dbReference type="NCBI Taxonomy" id="1408657"/>
    <lineage>
        <taxon>Eukaryota</taxon>
        <taxon>Fungi</taxon>
        <taxon>Dikarya</taxon>
        <taxon>Ascomycota</taxon>
        <taxon>Taphrinomycotina</taxon>
        <taxon>Pneumocystomycetes</taxon>
        <taxon>Pneumocystaceae</taxon>
        <taxon>Pneumocystis</taxon>
    </lineage>
</organism>
<evidence type="ECO:0000256" key="5">
    <source>
        <dbReference type="ARBA" id="ARBA00025751"/>
    </source>
</evidence>
<evidence type="ECO:0000313" key="7">
    <source>
        <dbReference type="EMBL" id="KTW32428.1"/>
    </source>
</evidence>
<keyword evidence="3" id="KW-0804">Transcription</keyword>
<evidence type="ECO:0000256" key="4">
    <source>
        <dbReference type="ARBA" id="ARBA00023242"/>
    </source>
</evidence>
<dbReference type="GO" id="GO:0005665">
    <property type="term" value="C:RNA polymerase II, core complex"/>
    <property type="evidence" value="ECO:0007669"/>
    <property type="project" value="EnsemblFungi"/>
</dbReference>
<proteinExistence type="inferred from homology"/>
<dbReference type="VEuPathDB" id="FungiDB:T551_00518"/>
<dbReference type="Proteomes" id="UP000053447">
    <property type="component" value="Unassembled WGS sequence"/>
</dbReference>
<comment type="caution">
    <text evidence="7">The sequence shown here is derived from an EMBL/GenBank/DDBJ whole genome shotgun (WGS) entry which is preliminary data.</text>
</comment>
<gene>
    <name evidence="7" type="ORF">T551_00518</name>
</gene>
<accession>A0A0W4ZVP6</accession>
<keyword evidence="2" id="KW-0240">DNA-directed RNA polymerase</keyword>
<dbReference type="EMBL" id="LFWA01000002">
    <property type="protein sequence ID" value="KTW32428.1"/>
    <property type="molecule type" value="Genomic_DNA"/>
</dbReference>